<organism evidence="3">
    <name type="scientific">Aeromonas sp. 19NY04SH05-1</name>
    <dbReference type="NCBI Taxonomy" id="2920537"/>
    <lineage>
        <taxon>Bacteria</taxon>
        <taxon>Pseudomonadati</taxon>
        <taxon>Pseudomonadota</taxon>
        <taxon>Gammaproteobacteria</taxon>
        <taxon>Aeromonadales</taxon>
        <taxon>Aeromonadaceae</taxon>
        <taxon>Aeromonas</taxon>
    </lineage>
</organism>
<dbReference type="Pfam" id="PF05272">
    <property type="entry name" value="VapE-like_dom"/>
    <property type="match status" value="1"/>
</dbReference>
<feature type="domain" description="Virulence-associated protein E-like" evidence="2">
    <location>
        <begin position="119"/>
        <end position="352"/>
    </location>
</feature>
<dbReference type="AlphaFoldDB" id="A0AAU6T582"/>
<sequence>MKPLPPPTNVIPFEPPASPEQIETPLFLPDTDENGKPKKTSANLWAVLEHKGWVCRYNTMTATPELTTDEGRRLGKTDEGQRSALVDACQRAEVPDAAIDEHLIALCQLNSYHPVREWLEGGEWDGAPRVASVIKTLNANDPAYAEAIIRPWLVAAVAAACYEGSFISKLIPVLQGDQSFMKSAWVQRLAGVVEGATSSGSLDPQDKDSVIRACSCWVFELAELESTTKGEAGRLKDFITQAEDRYRAPYGRTTTSKKRQTVFFATVNGTDFLKDQTGNARFAVIEMAAPADMDKLNELLGWTWNAGRLELNDPERLRQFWLEVKADYDAGASWYLDEATSKAQAEANDAHTDKGAHYAIIVDRHLARPMQSARWFTAAELCGYHDEKPAMAGRYGRALTMLEKEGHIKSRSLRARRKEYRLPVNDSPQTQE</sequence>
<dbReference type="PANTHER" id="PTHR34985">
    <property type="entry name" value="SLR0554 PROTEIN"/>
    <property type="match status" value="1"/>
</dbReference>
<dbReference type="PANTHER" id="PTHR34985:SF1">
    <property type="entry name" value="SLR0554 PROTEIN"/>
    <property type="match status" value="1"/>
</dbReference>
<feature type="region of interest" description="Disordered" evidence="1">
    <location>
        <begin position="1"/>
        <end position="38"/>
    </location>
</feature>
<evidence type="ECO:0000256" key="1">
    <source>
        <dbReference type="SAM" id="MobiDB-lite"/>
    </source>
</evidence>
<reference evidence="3" key="1">
    <citation type="submission" date="2022-03" db="EMBL/GenBank/DDBJ databases">
        <title>Sea Food Isolates.</title>
        <authorList>
            <person name="Li C."/>
        </authorList>
    </citation>
    <scope>NUCLEOTIDE SEQUENCE</scope>
    <source>
        <strain evidence="3">19NY04SH05-1</strain>
    </source>
</reference>
<gene>
    <name evidence="3" type="ORF">MRK42_14650</name>
</gene>
<evidence type="ECO:0000259" key="2">
    <source>
        <dbReference type="Pfam" id="PF05272"/>
    </source>
</evidence>
<feature type="compositionally biased region" description="Pro residues" evidence="1">
    <location>
        <begin position="1"/>
        <end position="18"/>
    </location>
</feature>
<proteinExistence type="predicted"/>
<evidence type="ECO:0000313" key="3">
    <source>
        <dbReference type="EMBL" id="XAG40233.1"/>
    </source>
</evidence>
<feature type="region of interest" description="Disordered" evidence="1">
    <location>
        <begin position="410"/>
        <end position="432"/>
    </location>
</feature>
<protein>
    <submittedName>
        <fullName evidence="3">Virulence-associated E family protein</fullName>
    </submittedName>
</protein>
<name>A0AAU6T582_9GAMM</name>
<feature type="compositionally biased region" description="Basic residues" evidence="1">
    <location>
        <begin position="410"/>
        <end position="419"/>
    </location>
</feature>
<dbReference type="RefSeq" id="WP_224160656.1">
    <property type="nucleotide sequence ID" value="NZ_CP095328.1"/>
</dbReference>
<dbReference type="EMBL" id="CP095328">
    <property type="protein sequence ID" value="XAG40233.1"/>
    <property type="molecule type" value="Genomic_DNA"/>
</dbReference>
<accession>A0AAU6T582</accession>
<dbReference type="InterPro" id="IPR007936">
    <property type="entry name" value="VapE-like_dom"/>
</dbReference>